<dbReference type="SMR" id="A0A222UAC1"/>
<dbReference type="InterPro" id="IPR001005">
    <property type="entry name" value="SANT/Myb"/>
</dbReference>
<dbReference type="InterPro" id="IPR017930">
    <property type="entry name" value="Myb_dom"/>
</dbReference>
<dbReference type="AlphaFoldDB" id="A0A222UAC1"/>
<reference evidence="10" key="1">
    <citation type="journal article" date="2017" name="Physiol. Mol. Biol. Plants">
        <title>Identification and expression analysis under abiotic stress of the R2R3-MYB genes in Ginkgo biloba L.</title>
        <authorList>
            <person name="Liu X."/>
            <person name="Yu W."/>
            <person name="Zhang X."/>
            <person name="Wang G."/>
            <person name="Cao F."/>
            <person name="Cheng H."/>
        </authorList>
    </citation>
    <scope>NUCLEOTIDE SEQUENCE</scope>
</reference>
<feature type="domain" description="HTH myb-type" evidence="9">
    <location>
        <begin position="62"/>
        <end position="116"/>
    </location>
</feature>
<dbReference type="PROSITE" id="PS50090">
    <property type="entry name" value="MYB_LIKE"/>
    <property type="match status" value="2"/>
</dbReference>
<dbReference type="EMBL" id="KY703728">
    <property type="protein sequence ID" value="ASR18102.1"/>
    <property type="molecule type" value="mRNA"/>
</dbReference>
<dbReference type="GO" id="GO:0003677">
    <property type="term" value="F:DNA binding"/>
    <property type="evidence" value="ECO:0007669"/>
    <property type="project" value="UniProtKB-KW"/>
</dbReference>
<dbReference type="PANTHER" id="PTHR10641">
    <property type="entry name" value="MYB FAMILY TRANSCRIPTION FACTOR"/>
    <property type="match status" value="1"/>
</dbReference>
<evidence type="ECO:0000256" key="1">
    <source>
        <dbReference type="ARBA" id="ARBA00004123"/>
    </source>
</evidence>
<dbReference type="FunFam" id="1.10.10.60:FF:000015">
    <property type="entry name" value="Transcription factor RAX3"/>
    <property type="match status" value="1"/>
</dbReference>
<name>A0A222UAC1_GINBI</name>
<feature type="domain" description="Myb-like" evidence="8">
    <location>
        <begin position="9"/>
        <end position="61"/>
    </location>
</feature>
<evidence type="ECO:0000256" key="3">
    <source>
        <dbReference type="ARBA" id="ARBA00023015"/>
    </source>
</evidence>
<evidence type="ECO:0000256" key="2">
    <source>
        <dbReference type="ARBA" id="ARBA00022737"/>
    </source>
</evidence>
<feature type="region of interest" description="Disordered" evidence="7">
    <location>
        <begin position="112"/>
        <end position="131"/>
    </location>
</feature>
<keyword evidence="2" id="KW-0677">Repeat</keyword>
<organism evidence="10">
    <name type="scientific">Ginkgo biloba</name>
    <name type="common">Ginkgo</name>
    <name type="synonym">Maidenhair tree</name>
    <dbReference type="NCBI Taxonomy" id="3311"/>
    <lineage>
        <taxon>Eukaryota</taxon>
        <taxon>Viridiplantae</taxon>
        <taxon>Streptophyta</taxon>
        <taxon>Embryophyta</taxon>
        <taxon>Tracheophyta</taxon>
        <taxon>Spermatophyta</taxon>
        <taxon>Ginkgoidae</taxon>
        <taxon>Ginkgoales</taxon>
        <taxon>Ginkgoaceae</taxon>
        <taxon>Ginkgo</taxon>
    </lineage>
</organism>
<dbReference type="Pfam" id="PF00249">
    <property type="entry name" value="Myb_DNA-binding"/>
    <property type="match status" value="2"/>
</dbReference>
<dbReference type="InterPro" id="IPR009057">
    <property type="entry name" value="Homeodomain-like_sf"/>
</dbReference>
<comment type="subcellular location">
    <subcellularLocation>
        <location evidence="1">Nucleus</location>
    </subcellularLocation>
</comment>
<evidence type="ECO:0000256" key="4">
    <source>
        <dbReference type="ARBA" id="ARBA00023125"/>
    </source>
</evidence>
<dbReference type="PANTHER" id="PTHR10641:SF1387">
    <property type="entry name" value="OS08G0486300 PROTEIN"/>
    <property type="match status" value="1"/>
</dbReference>
<dbReference type="CDD" id="cd00167">
    <property type="entry name" value="SANT"/>
    <property type="match status" value="2"/>
</dbReference>
<keyword evidence="5" id="KW-0804">Transcription</keyword>
<keyword evidence="3" id="KW-0805">Transcription regulation</keyword>
<protein>
    <submittedName>
        <fullName evidence="10">R2R3MYB17</fullName>
    </submittedName>
</protein>
<keyword evidence="6" id="KW-0539">Nucleus</keyword>
<sequence length="228" mass="25921">MGRAPCCDKTALKKGPWTPEEDQKLNAYIQKHGQGNWRALPKKAGLLRCGKSCRLRWINYLRPDIKRGNFTPQEEQTIIQLQKILGNRWSTIASHLPGRTDNEIKNMWNTHLKKRSGTNPNTSSSSSYSSNLCTVQNDPRMNIVCREATEQNTYDTDINRPCTPESPNSVCNFSYSSELPQLSAEQIKLFSSAYGVCNMPEYYQFLGSHGNTNLSIRSVVETDEKKRI</sequence>
<dbReference type="InterPro" id="IPR015495">
    <property type="entry name" value="Myb_TF_plants"/>
</dbReference>
<dbReference type="GO" id="GO:0005634">
    <property type="term" value="C:nucleus"/>
    <property type="evidence" value="ECO:0007669"/>
    <property type="project" value="UniProtKB-SubCell"/>
</dbReference>
<dbReference type="Gene3D" id="1.10.10.60">
    <property type="entry name" value="Homeodomain-like"/>
    <property type="match status" value="2"/>
</dbReference>
<evidence type="ECO:0000259" key="9">
    <source>
        <dbReference type="PROSITE" id="PS51294"/>
    </source>
</evidence>
<evidence type="ECO:0000256" key="5">
    <source>
        <dbReference type="ARBA" id="ARBA00023163"/>
    </source>
</evidence>
<proteinExistence type="evidence at transcript level"/>
<dbReference type="SUPFAM" id="SSF46689">
    <property type="entry name" value="Homeodomain-like"/>
    <property type="match status" value="1"/>
</dbReference>
<dbReference type="SMART" id="SM00717">
    <property type="entry name" value="SANT"/>
    <property type="match status" value="2"/>
</dbReference>
<evidence type="ECO:0000256" key="6">
    <source>
        <dbReference type="ARBA" id="ARBA00023242"/>
    </source>
</evidence>
<evidence type="ECO:0000259" key="8">
    <source>
        <dbReference type="PROSITE" id="PS50090"/>
    </source>
</evidence>
<feature type="domain" description="Myb-like" evidence="8">
    <location>
        <begin position="62"/>
        <end position="112"/>
    </location>
</feature>
<feature type="domain" description="HTH myb-type" evidence="9">
    <location>
        <begin position="9"/>
        <end position="61"/>
    </location>
</feature>
<accession>A0A222UAC1</accession>
<gene>
    <name evidence="10" type="primary">R2R3MYB17</name>
</gene>
<dbReference type="PROSITE" id="PS51294">
    <property type="entry name" value="HTH_MYB"/>
    <property type="match status" value="2"/>
</dbReference>
<keyword evidence="4" id="KW-0238">DNA-binding</keyword>
<evidence type="ECO:0000313" key="10">
    <source>
        <dbReference type="EMBL" id="ASR18102.1"/>
    </source>
</evidence>
<evidence type="ECO:0000256" key="7">
    <source>
        <dbReference type="SAM" id="MobiDB-lite"/>
    </source>
</evidence>